<feature type="chain" id="PRO_5039327714" description="Copper chaperone PCu(A)C" evidence="2">
    <location>
        <begin position="22"/>
        <end position="186"/>
    </location>
</feature>
<dbReference type="Gene3D" id="2.60.40.1890">
    <property type="entry name" value="PCu(A)C copper chaperone"/>
    <property type="match status" value="1"/>
</dbReference>
<dbReference type="InterPro" id="IPR058248">
    <property type="entry name" value="Lxx211020-like"/>
</dbReference>
<accession>A0A841IIP5</accession>
<dbReference type="EMBL" id="JACHJO010000002">
    <property type="protein sequence ID" value="MBB6118617.1"/>
    <property type="molecule type" value="Genomic_DNA"/>
</dbReference>
<comment type="caution">
    <text evidence="3">The sequence shown here is derived from an EMBL/GenBank/DDBJ whole genome shotgun (WGS) entry which is preliminary data.</text>
</comment>
<dbReference type="AlphaFoldDB" id="A0A841IIP5"/>
<keyword evidence="2" id="KW-0732">Signal</keyword>
<reference evidence="3 4" key="1">
    <citation type="submission" date="2020-08" db="EMBL/GenBank/DDBJ databases">
        <title>Genomic Encyclopedia of Type Strains, Phase III (KMG-III): the genomes of soil and plant-associated and newly described type strains.</title>
        <authorList>
            <person name="Whitman W."/>
        </authorList>
    </citation>
    <scope>NUCLEOTIDE SEQUENCE [LARGE SCALE GENOMIC DNA]</scope>
    <source>
        <strain evidence="3 4">CECT 8712</strain>
    </source>
</reference>
<dbReference type="Proteomes" id="UP000536604">
    <property type="component" value="Unassembled WGS sequence"/>
</dbReference>
<evidence type="ECO:0000313" key="4">
    <source>
        <dbReference type="Proteomes" id="UP000536604"/>
    </source>
</evidence>
<dbReference type="PANTHER" id="PTHR36302">
    <property type="entry name" value="BLR7088 PROTEIN"/>
    <property type="match status" value="1"/>
</dbReference>
<name>A0A841IIP5_9ACTN</name>
<sequence>MNRTRTAWTAALLALSLSACAGGADSAGSTDADAGQETAQEAGEAAHTAADGFAITDPWVKAATAEDGMTAVFGEITNSGDAEATVVAAAHDAAGTVELHESAADGADSVMREKEGGFPVPAGGSRALEPGGDHIMLMDLERDLLPGDETTVTLEFSDGSTTEFTAPVKDYAGAQEEYEGEGHGDH</sequence>
<proteinExistence type="predicted"/>
<feature type="region of interest" description="Disordered" evidence="1">
    <location>
        <begin position="25"/>
        <end position="47"/>
    </location>
</feature>
<organism evidence="3 4">
    <name type="scientific">Nocardiopsis algeriensis</name>
    <dbReference type="NCBI Taxonomy" id="1478215"/>
    <lineage>
        <taxon>Bacteria</taxon>
        <taxon>Bacillati</taxon>
        <taxon>Actinomycetota</taxon>
        <taxon>Actinomycetes</taxon>
        <taxon>Streptosporangiales</taxon>
        <taxon>Nocardiopsidaceae</taxon>
        <taxon>Nocardiopsis</taxon>
    </lineage>
</organism>
<protein>
    <recommendedName>
        <fullName evidence="5">Copper chaperone PCu(A)C</fullName>
    </recommendedName>
</protein>
<dbReference type="RefSeq" id="WP_184286944.1">
    <property type="nucleotide sequence ID" value="NZ_JACHJO010000002.1"/>
</dbReference>
<evidence type="ECO:0000313" key="3">
    <source>
        <dbReference type="EMBL" id="MBB6118617.1"/>
    </source>
</evidence>
<dbReference type="Pfam" id="PF04314">
    <property type="entry name" value="PCuAC"/>
    <property type="match status" value="1"/>
</dbReference>
<evidence type="ECO:0008006" key="5">
    <source>
        <dbReference type="Google" id="ProtNLM"/>
    </source>
</evidence>
<dbReference type="InterPro" id="IPR036182">
    <property type="entry name" value="PCuAC_sf"/>
</dbReference>
<keyword evidence="4" id="KW-1185">Reference proteome</keyword>
<feature type="signal peptide" evidence="2">
    <location>
        <begin position="1"/>
        <end position="21"/>
    </location>
</feature>
<dbReference type="InterPro" id="IPR007410">
    <property type="entry name" value="LpqE-like"/>
</dbReference>
<evidence type="ECO:0000256" key="1">
    <source>
        <dbReference type="SAM" id="MobiDB-lite"/>
    </source>
</evidence>
<dbReference type="PROSITE" id="PS51257">
    <property type="entry name" value="PROKAR_LIPOPROTEIN"/>
    <property type="match status" value="1"/>
</dbReference>
<dbReference type="PANTHER" id="PTHR36302:SF1">
    <property type="entry name" value="COPPER CHAPERONE PCU(A)C"/>
    <property type="match status" value="1"/>
</dbReference>
<evidence type="ECO:0000256" key="2">
    <source>
        <dbReference type="SAM" id="SignalP"/>
    </source>
</evidence>
<dbReference type="SUPFAM" id="SSF110087">
    <property type="entry name" value="DR1885-like metal-binding protein"/>
    <property type="match status" value="1"/>
</dbReference>
<gene>
    <name evidence="3" type="ORF">FHS13_000549</name>
</gene>